<name>A0ABR3IUM8_9AGAR</name>
<keyword evidence="4" id="KW-1185">Reference proteome</keyword>
<sequence>MQSSDSQQVFWLKGSLGSGKTTISYTVAKLASEHNLLGANFFFSRFDESLRDPRLLFPTIAFHLAQGHPTLRLAIAEAVSADADITHRQPAVQFDALIRQTMSTLTGASRPMIFVFDALDEFEDGIGSFQDIMQLFIHRLAELSSNIRIFVTSRPEPYIGRLMRLRSSIGLKVHDLDVDPESQRDMWTYLRHELLLIPQRLGLEEDYDADWFSDVDLQELVRKSGTCFVYAATVLRFIGDPIACDPRQQLDLILRHQFMSDSHPYSNVDKLYLFVLQRAYPEGTSEDKLDKLRSVFALTGIIKALYSTQMIAHFASCEKRDVNNAVHNLSALFSLSYGHCQLHHQDSMRDFLTSRIRCRDGRFLWIRTNTRFDSHFSVYRQWSTAVRSIPVTLSTSISSIPMQSLLVL</sequence>
<reference evidence="4" key="1">
    <citation type="submission" date="2024-06" db="EMBL/GenBank/DDBJ databases">
        <title>Multi-omics analyses provide insights into the biosynthesis of the anticancer antibiotic pleurotin in Hohenbuehelia grisea.</title>
        <authorList>
            <person name="Weaver J.A."/>
            <person name="Alberti F."/>
        </authorList>
    </citation>
    <scope>NUCLEOTIDE SEQUENCE [LARGE SCALE GENOMIC DNA]</scope>
    <source>
        <strain evidence="4">T-177</strain>
    </source>
</reference>
<dbReference type="Gene3D" id="3.40.50.300">
    <property type="entry name" value="P-loop containing nucleotide triphosphate hydrolases"/>
    <property type="match status" value="1"/>
</dbReference>
<accession>A0ABR3IUM8</accession>
<proteinExistence type="predicted"/>
<comment type="caution">
    <text evidence="3">The sequence shown here is derived from an EMBL/GenBank/DDBJ whole genome shotgun (WGS) entry which is preliminary data.</text>
</comment>
<keyword evidence="1" id="KW-0677">Repeat</keyword>
<dbReference type="PANTHER" id="PTHR10039">
    <property type="entry name" value="AMELOGENIN"/>
    <property type="match status" value="1"/>
</dbReference>
<protein>
    <recommendedName>
        <fullName evidence="2">Nephrocystin 3-like N-terminal domain-containing protein</fullName>
    </recommendedName>
</protein>
<feature type="domain" description="Nephrocystin 3-like N-terminal" evidence="2">
    <location>
        <begin position="3"/>
        <end position="154"/>
    </location>
</feature>
<dbReference type="EMBL" id="JASNQZ010000015">
    <property type="protein sequence ID" value="KAL0946963.1"/>
    <property type="molecule type" value="Genomic_DNA"/>
</dbReference>
<evidence type="ECO:0000256" key="1">
    <source>
        <dbReference type="ARBA" id="ARBA00022737"/>
    </source>
</evidence>
<evidence type="ECO:0000313" key="4">
    <source>
        <dbReference type="Proteomes" id="UP001556367"/>
    </source>
</evidence>
<dbReference type="InterPro" id="IPR027417">
    <property type="entry name" value="P-loop_NTPase"/>
</dbReference>
<organism evidence="3 4">
    <name type="scientific">Hohenbuehelia grisea</name>
    <dbReference type="NCBI Taxonomy" id="104357"/>
    <lineage>
        <taxon>Eukaryota</taxon>
        <taxon>Fungi</taxon>
        <taxon>Dikarya</taxon>
        <taxon>Basidiomycota</taxon>
        <taxon>Agaricomycotina</taxon>
        <taxon>Agaricomycetes</taxon>
        <taxon>Agaricomycetidae</taxon>
        <taxon>Agaricales</taxon>
        <taxon>Pleurotineae</taxon>
        <taxon>Pleurotaceae</taxon>
        <taxon>Hohenbuehelia</taxon>
    </lineage>
</organism>
<evidence type="ECO:0000259" key="2">
    <source>
        <dbReference type="Pfam" id="PF24883"/>
    </source>
</evidence>
<dbReference type="Proteomes" id="UP001556367">
    <property type="component" value="Unassembled WGS sequence"/>
</dbReference>
<gene>
    <name evidence="3" type="ORF">HGRIS_013117</name>
</gene>
<evidence type="ECO:0000313" key="3">
    <source>
        <dbReference type="EMBL" id="KAL0946963.1"/>
    </source>
</evidence>
<dbReference type="SUPFAM" id="SSF52540">
    <property type="entry name" value="P-loop containing nucleoside triphosphate hydrolases"/>
    <property type="match status" value="1"/>
</dbReference>
<dbReference type="Pfam" id="PF24883">
    <property type="entry name" value="NPHP3_N"/>
    <property type="match status" value="1"/>
</dbReference>
<dbReference type="PANTHER" id="PTHR10039:SF14">
    <property type="entry name" value="NACHT DOMAIN-CONTAINING PROTEIN"/>
    <property type="match status" value="1"/>
</dbReference>
<dbReference type="InterPro" id="IPR056884">
    <property type="entry name" value="NPHP3-like_N"/>
</dbReference>